<organism evidence="3">
    <name type="scientific">Enterobacter kobei</name>
    <dbReference type="NCBI Taxonomy" id="208224"/>
    <lineage>
        <taxon>Bacteria</taxon>
        <taxon>Pseudomonadati</taxon>
        <taxon>Pseudomonadota</taxon>
        <taxon>Gammaproteobacteria</taxon>
        <taxon>Enterobacterales</taxon>
        <taxon>Enterobacteriaceae</taxon>
        <taxon>Enterobacter</taxon>
        <taxon>Enterobacter cloacae complex</taxon>
    </lineage>
</organism>
<evidence type="ECO:0000313" key="3">
    <source>
        <dbReference type="EMBL" id="PJD74641.1"/>
    </source>
</evidence>
<dbReference type="AlphaFoldDB" id="A0A2J0PJB9"/>
<dbReference type="Proteomes" id="UP000230495">
    <property type="component" value="Unassembled WGS sequence"/>
</dbReference>
<dbReference type="InterPro" id="IPR013783">
    <property type="entry name" value="Ig-like_fold"/>
</dbReference>
<comment type="caution">
    <text evidence="3">The sequence shown here is derived from an EMBL/GenBank/DDBJ whole genome shotgun (WGS) entry which is preliminary data.</text>
</comment>
<evidence type="ECO:0000259" key="2">
    <source>
        <dbReference type="PROSITE" id="PS50093"/>
    </source>
</evidence>
<dbReference type="InterPro" id="IPR000601">
    <property type="entry name" value="PKD_dom"/>
</dbReference>
<dbReference type="SUPFAM" id="SSF49299">
    <property type="entry name" value="PKD domain"/>
    <property type="match status" value="1"/>
</dbReference>
<evidence type="ECO:0000313" key="4">
    <source>
        <dbReference type="Proteomes" id="UP000230495"/>
    </source>
</evidence>
<gene>
    <name evidence="3" type="ORF">B9Q37_12160</name>
</gene>
<dbReference type="InterPro" id="IPR035986">
    <property type="entry name" value="PKD_dom_sf"/>
</dbReference>
<dbReference type="OrthoDB" id="6089850at2"/>
<accession>A0A2J0PJB9</accession>
<feature type="domain" description="PKD" evidence="2">
    <location>
        <begin position="61"/>
        <end position="112"/>
    </location>
</feature>
<reference evidence="3 4" key="1">
    <citation type="journal article" date="2017" name="J. Antimicrob. Chemother.">
        <title>Characterization of the population structure, drug resistance mechanisms and plasmids of the community-associated Enterobacter cloacae complex in China.</title>
        <authorList>
            <person name="Zhou K."/>
            <person name="Yu W."/>
            <person name="Cao X."/>
            <person name="Shen P."/>
            <person name="Lu H."/>
            <person name="Luo Q."/>
            <person name="Rossen J.W.A."/>
            <person name="Xiao Y."/>
        </authorList>
    </citation>
    <scope>NUCLEOTIDE SEQUENCE [LARGE SCALE GENOMIC DNA]</scope>
    <source>
        <strain evidence="3">ECC1097</strain>
    </source>
</reference>
<feature type="region of interest" description="Disordered" evidence="1">
    <location>
        <begin position="1"/>
        <end position="21"/>
    </location>
</feature>
<evidence type="ECO:0000256" key="1">
    <source>
        <dbReference type="SAM" id="MobiDB-lite"/>
    </source>
</evidence>
<protein>
    <recommendedName>
        <fullName evidence="2">PKD domain-containing protein</fullName>
    </recommendedName>
</protein>
<dbReference type="Pfam" id="PF00801">
    <property type="entry name" value="PKD"/>
    <property type="match status" value="1"/>
</dbReference>
<dbReference type="PROSITE" id="PS50093">
    <property type="entry name" value="PKD"/>
    <property type="match status" value="1"/>
</dbReference>
<dbReference type="Gene3D" id="2.60.40.10">
    <property type="entry name" value="Immunoglobulins"/>
    <property type="match status" value="1"/>
</dbReference>
<name>A0A2J0PJB9_9ENTR</name>
<proteinExistence type="predicted"/>
<dbReference type="RefSeq" id="WP_057072302.1">
    <property type="nucleotide sequence ID" value="NZ_NEET01000019.1"/>
</dbReference>
<dbReference type="EMBL" id="NEEU01000004">
    <property type="protein sequence ID" value="PJD74641.1"/>
    <property type="molecule type" value="Genomic_DNA"/>
</dbReference>
<sequence length="112" mass="11910">MRKRLTATRAPRTGAPFGDAGGDNVRRILRIWRKLPPTLTLGIDEESSLTVAADGPAGMVITYSWQIDGETVPGWSTPTVSIKFSNAGKYVVTAIATSNTGDVTTTCVVTVK</sequence>